<keyword evidence="4" id="KW-0540">Nuclease</keyword>
<evidence type="ECO:0000313" key="11">
    <source>
        <dbReference type="Proteomes" id="UP001176961"/>
    </source>
</evidence>
<dbReference type="GO" id="GO:0005634">
    <property type="term" value="C:nucleus"/>
    <property type="evidence" value="ECO:0007669"/>
    <property type="project" value="UniProtKB-SubCell"/>
</dbReference>
<feature type="domain" description="DDE Tnp4" evidence="9">
    <location>
        <begin position="519"/>
        <end position="646"/>
    </location>
</feature>
<comment type="subcellular location">
    <subcellularLocation>
        <location evidence="2">Nucleus</location>
    </subcellularLocation>
</comment>
<dbReference type="InterPro" id="IPR027806">
    <property type="entry name" value="HARBI1_dom"/>
</dbReference>
<comment type="similarity">
    <text evidence="3">Belongs to the HARBI1 family.</text>
</comment>
<dbReference type="PANTHER" id="PTHR22930:SF289">
    <property type="entry name" value="DDE TNP4 DOMAIN-CONTAINING PROTEIN-RELATED"/>
    <property type="match status" value="1"/>
</dbReference>
<feature type="compositionally biased region" description="Basic and acidic residues" evidence="8">
    <location>
        <begin position="366"/>
        <end position="377"/>
    </location>
</feature>
<evidence type="ECO:0000256" key="7">
    <source>
        <dbReference type="ARBA" id="ARBA00023242"/>
    </source>
</evidence>
<dbReference type="InterPro" id="IPR045249">
    <property type="entry name" value="HARBI1-like"/>
</dbReference>
<dbReference type="GO" id="GO:0016787">
    <property type="term" value="F:hydrolase activity"/>
    <property type="evidence" value="ECO:0007669"/>
    <property type="project" value="UniProtKB-KW"/>
</dbReference>
<dbReference type="EMBL" id="CATQJL010000112">
    <property type="protein sequence ID" value="CAJ0595660.1"/>
    <property type="molecule type" value="Genomic_DNA"/>
</dbReference>
<evidence type="ECO:0000256" key="2">
    <source>
        <dbReference type="ARBA" id="ARBA00004123"/>
    </source>
</evidence>
<sequence length="670" mass="74613">MSYKDPTTRPTKSLSYAVIGLNNARDSRNLFQFLRANGFTDVSISSDRPQAKQKFDVPFYAVDHCAPGPSFEAAAKNIIAEPLPYPDAVHMIEQTLDKVCACSCLLCGDHRHLVEAKAKKREQYTIFLACLLIQNHIDLEKAVKLYRGMLSARRRVCQEHYVKAAAFIGRKIKEVCGHFPIYGLNSVSTKIIEVATIPLHMFASCIDKGIVLGTHDVVRFFNDCLKKYFDVDGWNDEEMNRARANSRSYEIGYKRANRVSAVDKTLPKASSNKRQASPLFEPKEEKRPVSADLAVSSEPPPLFKDEKLDVFCLSADGRTTHPENPENERNKKPENERRTDHEYERVTNVVSERGANPVNERNANSADERDTKSSIDKCEPTSATAACIRAIEYGMADVDTLSDERFRHRFRMSRSSFNKVCAALDPHLKRRSPASTKSPTPVKVGTALEILAGNTKVLNGTFMGSVVTEIFNQVLDALSSWSGTVILWPTPVEKSNISEKFFEVTGLRGVVGCLDGTNVFKQSSKGKAINVAVVVDYHKKFRWVVANSKMDDETAFKRSLLCAQFRNGTKMGYLIGDDDYKPESFLLTPSGSCEEGDPLADALRSVHQIVEETIANWKSQFPILTSEIALSSKVARIILGTAALYNLTRAEGEIPFIANEGADLPQLVPH</sequence>
<comment type="caution">
    <text evidence="10">The sequence shown here is derived from an EMBL/GenBank/DDBJ whole genome shotgun (WGS) entry which is preliminary data.</text>
</comment>
<evidence type="ECO:0000256" key="3">
    <source>
        <dbReference type="ARBA" id="ARBA00006958"/>
    </source>
</evidence>
<evidence type="ECO:0000256" key="6">
    <source>
        <dbReference type="ARBA" id="ARBA00022801"/>
    </source>
</evidence>
<gene>
    <name evidence="10" type="ORF">CYNAS_LOCUS7643</name>
</gene>
<evidence type="ECO:0000313" key="10">
    <source>
        <dbReference type="EMBL" id="CAJ0595660.1"/>
    </source>
</evidence>
<accession>A0AA36GNY9</accession>
<dbReference type="GO" id="GO:0004518">
    <property type="term" value="F:nuclease activity"/>
    <property type="evidence" value="ECO:0007669"/>
    <property type="project" value="UniProtKB-KW"/>
</dbReference>
<evidence type="ECO:0000256" key="5">
    <source>
        <dbReference type="ARBA" id="ARBA00022723"/>
    </source>
</evidence>
<feature type="region of interest" description="Disordered" evidence="8">
    <location>
        <begin position="262"/>
        <end position="301"/>
    </location>
</feature>
<evidence type="ECO:0000259" key="9">
    <source>
        <dbReference type="Pfam" id="PF13359"/>
    </source>
</evidence>
<dbReference type="AlphaFoldDB" id="A0AA36GNY9"/>
<organism evidence="10 11">
    <name type="scientific">Cylicocyclus nassatus</name>
    <name type="common">Nematode worm</name>
    <dbReference type="NCBI Taxonomy" id="53992"/>
    <lineage>
        <taxon>Eukaryota</taxon>
        <taxon>Metazoa</taxon>
        <taxon>Ecdysozoa</taxon>
        <taxon>Nematoda</taxon>
        <taxon>Chromadorea</taxon>
        <taxon>Rhabditida</taxon>
        <taxon>Rhabditina</taxon>
        <taxon>Rhabditomorpha</taxon>
        <taxon>Strongyloidea</taxon>
        <taxon>Strongylidae</taxon>
        <taxon>Cylicocyclus</taxon>
    </lineage>
</organism>
<feature type="region of interest" description="Disordered" evidence="8">
    <location>
        <begin position="316"/>
        <end position="377"/>
    </location>
</feature>
<feature type="compositionally biased region" description="Basic and acidic residues" evidence="8">
    <location>
        <begin position="318"/>
        <end position="345"/>
    </location>
</feature>
<dbReference type="PANTHER" id="PTHR22930">
    <property type="match status" value="1"/>
</dbReference>
<evidence type="ECO:0000256" key="1">
    <source>
        <dbReference type="ARBA" id="ARBA00001968"/>
    </source>
</evidence>
<keyword evidence="11" id="KW-1185">Reference proteome</keyword>
<name>A0AA36GNY9_CYLNA</name>
<dbReference type="Pfam" id="PF13359">
    <property type="entry name" value="DDE_Tnp_4"/>
    <property type="match status" value="1"/>
</dbReference>
<dbReference type="GO" id="GO:0046872">
    <property type="term" value="F:metal ion binding"/>
    <property type="evidence" value="ECO:0007669"/>
    <property type="project" value="UniProtKB-KW"/>
</dbReference>
<keyword evidence="7" id="KW-0539">Nucleus</keyword>
<protein>
    <recommendedName>
        <fullName evidence="9">DDE Tnp4 domain-containing protein</fullName>
    </recommendedName>
</protein>
<evidence type="ECO:0000256" key="4">
    <source>
        <dbReference type="ARBA" id="ARBA00022722"/>
    </source>
</evidence>
<comment type="cofactor">
    <cofactor evidence="1">
        <name>a divalent metal cation</name>
        <dbReference type="ChEBI" id="CHEBI:60240"/>
    </cofactor>
</comment>
<keyword evidence="5" id="KW-0479">Metal-binding</keyword>
<dbReference type="Proteomes" id="UP001176961">
    <property type="component" value="Unassembled WGS sequence"/>
</dbReference>
<proteinExistence type="inferred from homology"/>
<reference evidence="10" key="1">
    <citation type="submission" date="2023-07" db="EMBL/GenBank/DDBJ databases">
        <authorList>
            <consortium name="CYATHOMIX"/>
        </authorList>
    </citation>
    <scope>NUCLEOTIDE SEQUENCE</scope>
    <source>
        <strain evidence="10">N/A</strain>
    </source>
</reference>
<evidence type="ECO:0000256" key="8">
    <source>
        <dbReference type="SAM" id="MobiDB-lite"/>
    </source>
</evidence>
<keyword evidence="6" id="KW-0378">Hydrolase</keyword>